<proteinExistence type="predicted"/>
<name>A0AAQ4DGJ5_AMBAM</name>
<gene>
    <name evidence="1" type="ORF">V5799_027148</name>
</gene>
<sequence length="178" mass="19507">MQRLVTGCRAAAAKPVLRNGSWQTKHPDNYCTCGRIKKRAERNAEAGENHCTIASCLYHRLMPVPSPHACTIASCLYHRLMPVPSPLPVPSPRAYHRLVTVASRLMPAPSPHACTIASCLYHRLHACTIASCLYHRLVTVASRLMPADHRLVTVASRLMPAPSPRDCGLSPHAYTIAS</sequence>
<evidence type="ECO:0000313" key="2">
    <source>
        <dbReference type="Proteomes" id="UP001321473"/>
    </source>
</evidence>
<dbReference type="Proteomes" id="UP001321473">
    <property type="component" value="Unassembled WGS sequence"/>
</dbReference>
<dbReference type="AlphaFoldDB" id="A0AAQ4DGJ5"/>
<protein>
    <submittedName>
        <fullName evidence="1">Uncharacterized protein</fullName>
    </submittedName>
</protein>
<evidence type="ECO:0000313" key="1">
    <source>
        <dbReference type="EMBL" id="KAK8761585.1"/>
    </source>
</evidence>
<dbReference type="EMBL" id="JARKHS020030954">
    <property type="protein sequence ID" value="KAK8761585.1"/>
    <property type="molecule type" value="Genomic_DNA"/>
</dbReference>
<accession>A0AAQ4DGJ5</accession>
<reference evidence="1 2" key="1">
    <citation type="journal article" date="2023" name="Arcadia Sci">
        <title>De novo assembly of a long-read Amblyomma americanum tick genome.</title>
        <authorList>
            <person name="Chou S."/>
            <person name="Poskanzer K.E."/>
            <person name="Rollins M."/>
            <person name="Thuy-Boun P.S."/>
        </authorList>
    </citation>
    <scope>NUCLEOTIDE SEQUENCE [LARGE SCALE GENOMIC DNA]</scope>
    <source>
        <strain evidence="1">F_SG_1</strain>
        <tissue evidence="1">Salivary glands</tissue>
    </source>
</reference>
<organism evidence="1 2">
    <name type="scientific">Amblyomma americanum</name>
    <name type="common">Lone star tick</name>
    <dbReference type="NCBI Taxonomy" id="6943"/>
    <lineage>
        <taxon>Eukaryota</taxon>
        <taxon>Metazoa</taxon>
        <taxon>Ecdysozoa</taxon>
        <taxon>Arthropoda</taxon>
        <taxon>Chelicerata</taxon>
        <taxon>Arachnida</taxon>
        <taxon>Acari</taxon>
        <taxon>Parasitiformes</taxon>
        <taxon>Ixodida</taxon>
        <taxon>Ixodoidea</taxon>
        <taxon>Ixodidae</taxon>
        <taxon>Amblyomminae</taxon>
        <taxon>Amblyomma</taxon>
    </lineage>
</organism>
<comment type="caution">
    <text evidence="1">The sequence shown here is derived from an EMBL/GenBank/DDBJ whole genome shotgun (WGS) entry which is preliminary data.</text>
</comment>
<keyword evidence="2" id="KW-1185">Reference proteome</keyword>